<feature type="region of interest" description="Disordered" evidence="9">
    <location>
        <begin position="797"/>
        <end position="905"/>
    </location>
</feature>
<evidence type="ECO:0000313" key="13">
    <source>
        <dbReference type="Proteomes" id="UP001152759"/>
    </source>
</evidence>
<feature type="region of interest" description="Disordered" evidence="9">
    <location>
        <begin position="969"/>
        <end position="1115"/>
    </location>
</feature>
<feature type="compositionally biased region" description="Pro residues" evidence="9">
    <location>
        <begin position="465"/>
        <end position="477"/>
    </location>
</feature>
<evidence type="ECO:0000256" key="3">
    <source>
        <dbReference type="ARBA" id="ARBA00022553"/>
    </source>
</evidence>
<keyword evidence="6" id="KW-0805">Transcription regulation</keyword>
<feature type="compositionally biased region" description="Basic and acidic residues" evidence="9">
    <location>
        <begin position="1235"/>
        <end position="1244"/>
    </location>
</feature>
<feature type="compositionally biased region" description="Polar residues" evidence="9">
    <location>
        <begin position="811"/>
        <end position="830"/>
    </location>
</feature>
<feature type="region of interest" description="Disordered" evidence="9">
    <location>
        <begin position="1187"/>
        <end position="1266"/>
    </location>
</feature>
<dbReference type="GO" id="GO:0003714">
    <property type="term" value="F:transcription corepressor activity"/>
    <property type="evidence" value="ECO:0007669"/>
    <property type="project" value="TreeGrafter"/>
</dbReference>
<evidence type="ECO:0000259" key="10">
    <source>
        <dbReference type="PROSITE" id="PS51156"/>
    </source>
</evidence>
<feature type="compositionally biased region" description="Basic and acidic residues" evidence="9">
    <location>
        <begin position="1201"/>
        <end position="1225"/>
    </location>
</feature>
<feature type="compositionally biased region" description="Basic residues" evidence="9">
    <location>
        <begin position="183"/>
        <end position="199"/>
    </location>
</feature>
<dbReference type="PROSITE" id="PS51156">
    <property type="entry name" value="ELM2"/>
    <property type="match status" value="1"/>
</dbReference>
<proteinExistence type="predicted"/>
<evidence type="ECO:0000256" key="8">
    <source>
        <dbReference type="ARBA" id="ARBA00023242"/>
    </source>
</evidence>
<feature type="region of interest" description="Disordered" evidence="9">
    <location>
        <begin position="1145"/>
        <end position="1164"/>
    </location>
</feature>
<keyword evidence="4" id="KW-0832">Ubl conjugation</keyword>
<feature type="compositionally biased region" description="Low complexity" evidence="9">
    <location>
        <begin position="1043"/>
        <end position="1054"/>
    </location>
</feature>
<evidence type="ECO:0000313" key="12">
    <source>
        <dbReference type="EMBL" id="CAH0393848.1"/>
    </source>
</evidence>
<dbReference type="EMBL" id="OU963868">
    <property type="protein sequence ID" value="CAH0393848.1"/>
    <property type="molecule type" value="Genomic_DNA"/>
</dbReference>
<dbReference type="FunFam" id="4.10.1240.50:FF:000004">
    <property type="entry name" value="arginine-glutamic acid dipeptide repeats protein-like"/>
    <property type="match status" value="1"/>
</dbReference>
<feature type="region of interest" description="Disordered" evidence="9">
    <location>
        <begin position="177"/>
        <end position="252"/>
    </location>
</feature>
<dbReference type="PROSITE" id="PS51293">
    <property type="entry name" value="SANT"/>
    <property type="match status" value="1"/>
</dbReference>
<feature type="compositionally biased region" description="Low complexity" evidence="9">
    <location>
        <begin position="1010"/>
        <end position="1020"/>
    </location>
</feature>
<dbReference type="GO" id="GO:0005634">
    <property type="term" value="C:nucleus"/>
    <property type="evidence" value="ECO:0007669"/>
    <property type="project" value="UniProtKB-SubCell"/>
</dbReference>
<evidence type="ECO:0000256" key="7">
    <source>
        <dbReference type="ARBA" id="ARBA00023163"/>
    </source>
</evidence>
<evidence type="ECO:0000256" key="2">
    <source>
        <dbReference type="ARBA" id="ARBA00022499"/>
    </source>
</evidence>
<organism evidence="12 13">
    <name type="scientific">Bemisia tabaci</name>
    <name type="common">Sweetpotato whitefly</name>
    <name type="synonym">Aleurodes tabaci</name>
    <dbReference type="NCBI Taxonomy" id="7038"/>
    <lineage>
        <taxon>Eukaryota</taxon>
        <taxon>Metazoa</taxon>
        <taxon>Ecdysozoa</taxon>
        <taxon>Arthropoda</taxon>
        <taxon>Hexapoda</taxon>
        <taxon>Insecta</taxon>
        <taxon>Pterygota</taxon>
        <taxon>Neoptera</taxon>
        <taxon>Paraneoptera</taxon>
        <taxon>Hemiptera</taxon>
        <taxon>Sternorrhyncha</taxon>
        <taxon>Aleyrodoidea</taxon>
        <taxon>Aleyrodidae</taxon>
        <taxon>Aleyrodinae</taxon>
        <taxon>Bemisia</taxon>
    </lineage>
</organism>
<reference evidence="12" key="1">
    <citation type="submission" date="2021-12" db="EMBL/GenBank/DDBJ databases">
        <authorList>
            <person name="King R."/>
        </authorList>
    </citation>
    <scope>NUCLEOTIDE SEQUENCE</scope>
</reference>
<feature type="compositionally biased region" description="Low complexity" evidence="9">
    <location>
        <begin position="857"/>
        <end position="869"/>
    </location>
</feature>
<evidence type="ECO:0000256" key="4">
    <source>
        <dbReference type="ARBA" id="ARBA00022843"/>
    </source>
</evidence>
<dbReference type="InterPro" id="IPR017884">
    <property type="entry name" value="SANT_dom"/>
</dbReference>
<feature type="domain" description="ELM2" evidence="10">
    <location>
        <begin position="16"/>
        <end position="122"/>
    </location>
</feature>
<dbReference type="Pfam" id="PF01448">
    <property type="entry name" value="ELM2"/>
    <property type="match status" value="1"/>
</dbReference>
<evidence type="ECO:0000256" key="1">
    <source>
        <dbReference type="ARBA" id="ARBA00004123"/>
    </source>
</evidence>
<evidence type="ECO:0000259" key="11">
    <source>
        <dbReference type="PROSITE" id="PS51293"/>
    </source>
</evidence>
<dbReference type="SMART" id="SM00717">
    <property type="entry name" value="SANT"/>
    <property type="match status" value="1"/>
</dbReference>
<evidence type="ECO:0000256" key="5">
    <source>
        <dbReference type="ARBA" id="ARBA00022990"/>
    </source>
</evidence>
<feature type="compositionally biased region" description="Low complexity" evidence="9">
    <location>
        <begin position="358"/>
        <end position="372"/>
    </location>
</feature>
<evidence type="ECO:0000256" key="9">
    <source>
        <dbReference type="SAM" id="MobiDB-lite"/>
    </source>
</evidence>
<dbReference type="Gene3D" id="1.10.10.60">
    <property type="entry name" value="Homeodomain-like"/>
    <property type="match status" value="1"/>
</dbReference>
<dbReference type="Gene3D" id="4.10.1240.50">
    <property type="match status" value="1"/>
</dbReference>
<feature type="compositionally biased region" description="Basic residues" evidence="9">
    <location>
        <begin position="1055"/>
        <end position="1068"/>
    </location>
</feature>
<feature type="region of interest" description="Disordered" evidence="9">
    <location>
        <begin position="1448"/>
        <end position="1521"/>
    </location>
</feature>
<dbReference type="InterPro" id="IPR002951">
    <property type="entry name" value="Atrophin-like"/>
</dbReference>
<keyword evidence="7" id="KW-0804">Transcription</keyword>
<dbReference type="InterPro" id="IPR000949">
    <property type="entry name" value="ELM2_dom"/>
</dbReference>
<dbReference type="KEGG" id="btab:109039682"/>
<feature type="compositionally biased region" description="Basic and acidic residues" evidence="9">
    <location>
        <begin position="399"/>
        <end position="408"/>
    </location>
</feature>
<feature type="region of interest" description="Disordered" evidence="9">
    <location>
        <begin position="1"/>
        <end position="42"/>
    </location>
</feature>
<feature type="domain" description="SANT" evidence="11">
    <location>
        <begin position="126"/>
        <end position="178"/>
    </location>
</feature>
<dbReference type="CDD" id="cd11661">
    <property type="entry name" value="SANT_MTA3_like"/>
    <property type="match status" value="1"/>
</dbReference>
<dbReference type="SMART" id="SM01189">
    <property type="entry name" value="ELM2"/>
    <property type="match status" value="1"/>
</dbReference>
<keyword evidence="5" id="KW-0007">Acetylation</keyword>
<feature type="compositionally biased region" description="Polar residues" evidence="9">
    <location>
        <begin position="1033"/>
        <end position="1042"/>
    </location>
</feature>
<dbReference type="FunFam" id="1.10.10.60:FF:000052">
    <property type="entry name" value="Arginine-glutamic acid dipeptide (RE) repeats"/>
    <property type="match status" value="1"/>
</dbReference>
<accession>A0A9P0F9J0</accession>
<feature type="compositionally biased region" description="Basic residues" evidence="9">
    <location>
        <begin position="1450"/>
        <end position="1461"/>
    </location>
</feature>
<dbReference type="InterPro" id="IPR009057">
    <property type="entry name" value="Homeodomain-like_sf"/>
</dbReference>
<feature type="compositionally biased region" description="Acidic residues" evidence="9">
    <location>
        <begin position="236"/>
        <end position="246"/>
    </location>
</feature>
<dbReference type="Pfam" id="PF03154">
    <property type="entry name" value="Atrophin-1"/>
    <property type="match status" value="1"/>
</dbReference>
<dbReference type="InterPro" id="IPR001005">
    <property type="entry name" value="SANT/Myb"/>
</dbReference>
<keyword evidence="2" id="KW-1017">Isopeptide bond</keyword>
<feature type="compositionally biased region" description="Low complexity" evidence="9">
    <location>
        <begin position="1489"/>
        <end position="1503"/>
    </location>
</feature>
<feature type="region of interest" description="Disordered" evidence="9">
    <location>
        <begin position="286"/>
        <end position="484"/>
    </location>
</feature>
<comment type="subcellular location">
    <subcellularLocation>
        <location evidence="1">Nucleus</location>
    </subcellularLocation>
</comment>
<keyword evidence="13" id="KW-1185">Reference proteome</keyword>
<dbReference type="PANTHER" id="PTHR13859">
    <property type="entry name" value="ATROPHIN-RELATED"/>
    <property type="match status" value="1"/>
</dbReference>
<sequence>MSEDSTDGDSMVSTQGEIRVGPSHQARLPDFRPSGTSETVAEKEREWEEVRWVPAMTLDGDLLMYLRAARSMAAFAGMCDGGSADDGCMAASRDDTTINALDMLHDAGYHPGKALQALVKCPVPKGIDKKWCEEETKRFVKGLRQFGKNFFRIRKDLLPNKDTSELVEFYYLWKKTPGANNNRPHRRRRGSLRRIRNTRNTRAGTPKEEPGGNGIGSARPSPNSKETAGEGGSSGSDEENSEDDSDTSGSRCQHCFNTSSRDCQPLTSGPKQGTLCCPDCRAYYKKNGELPPVPNNRADSSYLFRPVQNHDSPESSPSRMRTRNKSKETPTKGSKGKQSGTTTPDAELEKKLGGNAGGVKSPGTSSNSSSPSDKAKKKLKVDTPVKRRKKSGEEDDEESKPKRDRLESPAESSDSSNENADDVDMAAPNSPTAALELLPNPIAAQPTAPAVSEPPNSSPVATLPANPPPAPPVPSEPQPLVEPKTEFLPPVVPKVEEEDSYPLSVLTKNYEPGMGPLPKGFEEIPPPKNPVSVKQEDLFEAPRVSESEMASIAPVAQLTSIPPAPETVQMLEPEAQPPKVNEVQPFNEVPVIPPETEPRDLVAPDTGVVMSTSSIKLDESVPVPSESILSTSVSNEVPKAPSPVLPANNPPDVQKSPHSILVPAYPAVEPGERSEKVTLNIPSVPLSNYPTLYHPHYPPMHRMDKVNSPSPYMSSNVQMEPQNLKIKQEVLPPDQMPTTVDPLQSLKEVKVPGYSGSTSISQPLLPTTISSVQPAINEFTRTESNSPLMTSPAVDNIKRERENYTPIRATTPKSHSVKLSENTTPTSSPVPNVASHTPPFPAPAAPPVSHSAVNLIAPSPTSSASTPTSLPQPVMHPAQQPSPLSRVSPGHLAHPHAFMPSMHHPHPSLMHHHPFFAAAAAHAAAAAVHSPYHPYAGYPYPFAGYPYAIPQPVPPPSRGDQKRDLETTTLMSSHHSSSSSVTRGREEETLQMHSSTSHHSVHHSTDKQQTISHSTTSSSSVHHKLKRTGSPALPQSSGSCHMSTTLSQSLSTSHGNHHQHNQHHHHHTSLAPPPPDPMQLAGRSSKPMPPAIGLTSPDALRLHGLGPGVPPGSYLSPEFGMGQEMMKPPESNEDLVMQSQEEEEIPSPTHHIPRGPSPEPKIEDTECHRSQSAIFLRHWNRGDFNSCTRTDLTFKPVPDSKLARKREERLRKQAEKEREEREKAQQARQQQRKIQTPEKHEAKPPSRGPVETVTSPYDRFAPRTSYPDTPALRQLSDFARPHVGFSPVSLQRIPPQCIEPALLHYQLNPAFNRLELEQLERDKRERELRELRDRELNDRFKEEYIKNSGPRLANPLDPHWLEMHRRYGSLGPSSASVASPAMQQFGIFQSQNASNQAVGLNPLERERLERLGGGAAPNVASASEAERLALATDPIVRLQMAGITPEYHAHTHSHSHSHLHLHSREQSSQPGPTPLPVPIPSHAHGPAEASLFSFPGSASSASSYPRPGLIPSRDTPLGLHHPSDLLARPFADQLAHQAVAHEHLQRQILLERERFPHPLVTAQHDEYIRMSRERELKVRALEEAARNSRP</sequence>
<gene>
    <name evidence="12" type="ORF">BEMITA_LOCUS12205</name>
</gene>
<name>A0A9P0F9J0_BEMTA</name>
<feature type="compositionally biased region" description="Low complexity" evidence="9">
    <location>
        <begin position="409"/>
        <end position="418"/>
    </location>
</feature>
<dbReference type="SUPFAM" id="SSF46689">
    <property type="entry name" value="Homeodomain-like"/>
    <property type="match status" value="1"/>
</dbReference>
<keyword evidence="8" id="KW-0539">Nucleus</keyword>
<keyword evidence="3" id="KW-0597">Phosphoprotein</keyword>
<evidence type="ECO:0000256" key="6">
    <source>
        <dbReference type="ARBA" id="ARBA00023015"/>
    </source>
</evidence>
<dbReference type="Proteomes" id="UP001152759">
    <property type="component" value="Chromosome 7"/>
</dbReference>
<evidence type="ECO:0008006" key="14">
    <source>
        <dbReference type="Google" id="ProtNLM"/>
    </source>
</evidence>
<dbReference type="PANTHER" id="PTHR13859:SF11">
    <property type="entry name" value="GRUNGE, ISOFORM J"/>
    <property type="match status" value="1"/>
</dbReference>
<protein>
    <recommendedName>
        <fullName evidence="14">Arginine-glutamic acid dipeptide repeats protein</fullName>
    </recommendedName>
</protein>